<sequence>MTVNNPLTLPYPWWYEIYQRIKLAPWWFSYKLGISKQALLQDKIIDLAVDIGLQDLWVKSVIKFAITEFSKKGLGPDYYGYHNIDHELEATYFTLLIADTLRNRLSKDDLYYLFFASLFHDFDPLKDFDRPNEDSVEWFLRNNKRIVKFAEYVDLNLDIVIAMIYRTAFPFTGSVKEHALNRIDELFTRAGIPKNDRKREHYMWLGWIVSIAERVAGYAMKDYNGCMELAMKNAHALGWHPSMINREAVKYFKIMLEDEKDMLDLILSAVPAEYRERFYNNVNSFKEAYARELEIREMIRQGLIRFNIKVENSNGGYCCSDSCINSLLRLHKLLPLPMRISDEQFVSTLKRNDTLLITLRKIVNGNNDDDASNDDGDNILGYSKGGPLELYRLRRGTRDENKGKRNTIYLEPISIDYPYWGANGGHLLRYSFILEAKRRGYRFLTAYAHRSVIEERIAKGEPIEVICKYDPDRFDYYRYDLSKVDEGYLAREIEYMLRDSEG</sequence>
<organism evidence="1 2">
    <name type="scientific">Candidatus Nitrosocaldus cavascurensis</name>
    <dbReference type="NCBI Taxonomy" id="2058097"/>
    <lineage>
        <taxon>Archaea</taxon>
        <taxon>Nitrososphaerota</taxon>
        <taxon>Nitrososphaeria</taxon>
        <taxon>Candidatus Nitrosocaldales</taxon>
        <taxon>Candidatus Nitrosocaldaceae</taxon>
        <taxon>Candidatus Nitrosocaldus</taxon>
    </lineage>
</organism>
<proteinExistence type="predicted"/>
<reference evidence="2" key="1">
    <citation type="submission" date="2018-01" db="EMBL/GenBank/DDBJ databases">
        <authorList>
            <person name="Kerou L M."/>
        </authorList>
    </citation>
    <scope>NUCLEOTIDE SEQUENCE [LARGE SCALE GENOMIC DNA]</scope>
    <source>
        <strain evidence="2">SCU2</strain>
    </source>
</reference>
<dbReference type="Proteomes" id="UP000236248">
    <property type="component" value="Chromosome NCAV"/>
</dbReference>
<dbReference type="EMBL" id="LT981265">
    <property type="protein sequence ID" value="SPC33474.1"/>
    <property type="molecule type" value="Genomic_DNA"/>
</dbReference>
<dbReference type="KEGG" id="ncv:NCAV_0277"/>
<evidence type="ECO:0000313" key="1">
    <source>
        <dbReference type="EMBL" id="SPC33474.1"/>
    </source>
</evidence>
<keyword evidence="2" id="KW-1185">Reference proteome</keyword>
<evidence type="ECO:0000313" key="2">
    <source>
        <dbReference type="Proteomes" id="UP000236248"/>
    </source>
</evidence>
<dbReference type="GeneID" id="41594378"/>
<dbReference type="RefSeq" id="WP_103287711.1">
    <property type="nucleotide sequence ID" value="NZ_LT981265.1"/>
</dbReference>
<protein>
    <submittedName>
        <fullName evidence="1">Uncharacterized protein</fullName>
    </submittedName>
</protein>
<accession>A0A2K5APB1</accession>
<dbReference type="AlphaFoldDB" id="A0A2K5APB1"/>
<dbReference type="SUPFAM" id="SSF109604">
    <property type="entry name" value="HD-domain/PDEase-like"/>
    <property type="match status" value="1"/>
</dbReference>
<gene>
    <name evidence="1" type="ORF">NCAV_0277</name>
</gene>
<name>A0A2K5APB1_9ARCH</name>